<organism evidence="2 3">
    <name type="scientific">Actinorhabdospora filicis</name>
    <dbReference type="NCBI Taxonomy" id="1785913"/>
    <lineage>
        <taxon>Bacteria</taxon>
        <taxon>Bacillati</taxon>
        <taxon>Actinomycetota</taxon>
        <taxon>Actinomycetes</taxon>
        <taxon>Micromonosporales</taxon>
        <taxon>Micromonosporaceae</taxon>
        <taxon>Actinorhabdospora</taxon>
    </lineage>
</organism>
<evidence type="ECO:0000313" key="2">
    <source>
        <dbReference type="EMBL" id="GLZ78749.1"/>
    </source>
</evidence>
<protein>
    <recommendedName>
        <fullName evidence="1">Serine aminopeptidase S33 domain-containing protein</fullName>
    </recommendedName>
</protein>
<dbReference type="InterPro" id="IPR022742">
    <property type="entry name" value="Hydrolase_4"/>
</dbReference>
<accession>A0A9W6SKM8</accession>
<dbReference type="PANTHER" id="PTHR43433:SF5">
    <property type="entry name" value="AB HYDROLASE-1 DOMAIN-CONTAINING PROTEIN"/>
    <property type="match status" value="1"/>
</dbReference>
<dbReference type="PIRSF" id="PIRSF037442">
    <property type="entry name" value="UCP037442_abhydr"/>
    <property type="match status" value="1"/>
</dbReference>
<comment type="caution">
    <text evidence="2">The sequence shown here is derived from an EMBL/GenBank/DDBJ whole genome shotgun (WGS) entry which is preliminary data.</text>
</comment>
<evidence type="ECO:0000259" key="1">
    <source>
        <dbReference type="Pfam" id="PF12146"/>
    </source>
</evidence>
<dbReference type="Pfam" id="PF12146">
    <property type="entry name" value="Hydrolase_4"/>
    <property type="match status" value="1"/>
</dbReference>
<dbReference type="Proteomes" id="UP001165079">
    <property type="component" value="Unassembled WGS sequence"/>
</dbReference>
<gene>
    <name evidence="2" type="ORF">Afil01_35560</name>
</gene>
<sequence length="274" mass="29224">MTTPYAQDHIQHDGHRLGVHRYPQTNGPNILILPAMGVPAGYYRPFAQALAAHRLTVAVTDLRGTGSSTPHPARGHDYGYPELVDDVQIQLTHLREHFAGRPVLLLGHSIGGHLATLHLAGQADPAVHGMALVASGIPWAALLGWRGPLAHAYAAGVLGTARTLGYWPWKGTTGRQPVGVIRGWAHAIRRGTLIPLPGRDLAAVKVPVLSISIDGDGFTPAVTGNYLTDQLTGTTTVRHHYTPHEAGVKKLGHITWARAAGPLAARIADFARAM</sequence>
<reference evidence="2" key="1">
    <citation type="submission" date="2023-03" db="EMBL/GenBank/DDBJ databases">
        <title>Actinorhabdospora filicis NBRC 111898.</title>
        <authorList>
            <person name="Ichikawa N."/>
            <person name="Sato H."/>
            <person name="Tonouchi N."/>
        </authorList>
    </citation>
    <scope>NUCLEOTIDE SEQUENCE</scope>
    <source>
        <strain evidence="2">NBRC 111898</strain>
    </source>
</reference>
<dbReference type="EMBL" id="BSTX01000002">
    <property type="protein sequence ID" value="GLZ78749.1"/>
    <property type="molecule type" value="Genomic_DNA"/>
</dbReference>
<dbReference type="InterPro" id="IPR029058">
    <property type="entry name" value="AB_hydrolase_fold"/>
</dbReference>
<proteinExistence type="predicted"/>
<dbReference type="Gene3D" id="3.40.50.1820">
    <property type="entry name" value="alpha/beta hydrolase"/>
    <property type="match status" value="1"/>
</dbReference>
<keyword evidence="3" id="KW-1185">Reference proteome</keyword>
<dbReference type="SUPFAM" id="SSF53474">
    <property type="entry name" value="alpha/beta-Hydrolases"/>
    <property type="match status" value="1"/>
</dbReference>
<evidence type="ECO:0000313" key="3">
    <source>
        <dbReference type="Proteomes" id="UP001165079"/>
    </source>
</evidence>
<dbReference type="RefSeq" id="WP_285663893.1">
    <property type="nucleotide sequence ID" value="NZ_BSTX01000002.1"/>
</dbReference>
<dbReference type="AlphaFoldDB" id="A0A9W6SKM8"/>
<dbReference type="InterPro" id="IPR017208">
    <property type="entry name" value="UCP037442_abhydr"/>
</dbReference>
<name>A0A9W6SKM8_9ACTN</name>
<dbReference type="PANTHER" id="PTHR43433">
    <property type="entry name" value="HYDROLASE, ALPHA/BETA FOLD FAMILY PROTEIN"/>
    <property type="match status" value="1"/>
</dbReference>
<feature type="domain" description="Serine aminopeptidase S33" evidence="1">
    <location>
        <begin position="30"/>
        <end position="142"/>
    </location>
</feature>
<dbReference type="InterPro" id="IPR050471">
    <property type="entry name" value="AB_hydrolase"/>
</dbReference>